<sequence>MRATTTIIAAAAIAAPLLVSATPSPSHAGLYAREEFAPYVSARDVHDAAAIFRRGGAASKLQQLVQTPLSQDGRKNGEEDDDD</sequence>
<proteinExistence type="predicted"/>
<feature type="signal peptide" evidence="2">
    <location>
        <begin position="1"/>
        <end position="21"/>
    </location>
</feature>
<evidence type="ECO:0000313" key="3">
    <source>
        <dbReference type="EMBL" id="CCM04409.1"/>
    </source>
</evidence>
<dbReference type="GeneID" id="24099320"/>
<dbReference type="EMBL" id="HE797156">
    <property type="protein sequence ID" value="CCM04409.1"/>
    <property type="molecule type" value="Genomic_DNA"/>
</dbReference>
<dbReference type="AlphaFoldDB" id="J4H456"/>
<feature type="chain" id="PRO_5003778621" evidence="2">
    <location>
        <begin position="22"/>
        <end position="83"/>
    </location>
</feature>
<dbReference type="InParanoid" id="J4H456"/>
<dbReference type="HOGENOM" id="CLU_2542600_0_0_1"/>
<reference evidence="3 4" key="1">
    <citation type="journal article" date="2012" name="Appl. Environ. Microbiol.">
        <title>Short-read sequencing for genomic analysis of the brown rot fungus Fibroporia radiculosa.</title>
        <authorList>
            <person name="Tang J.D."/>
            <person name="Perkins A.D."/>
            <person name="Sonstegard T.S."/>
            <person name="Schroeder S.G."/>
            <person name="Burgess S.C."/>
            <person name="Diehl S.V."/>
        </authorList>
    </citation>
    <scope>NUCLEOTIDE SEQUENCE [LARGE SCALE GENOMIC DNA]</scope>
    <source>
        <strain evidence="3 4">TFFH 294</strain>
    </source>
</reference>
<dbReference type="RefSeq" id="XP_012183692.1">
    <property type="nucleotide sequence ID" value="XM_012328302.1"/>
</dbReference>
<dbReference type="Proteomes" id="UP000006352">
    <property type="component" value="Unassembled WGS sequence"/>
</dbReference>
<gene>
    <name evidence="3" type="ORF">FIBRA_06586</name>
</gene>
<protein>
    <submittedName>
        <fullName evidence="3">Uncharacterized protein</fullName>
    </submittedName>
</protein>
<name>J4H456_9APHY</name>
<evidence type="ECO:0000256" key="2">
    <source>
        <dbReference type="SAM" id="SignalP"/>
    </source>
</evidence>
<keyword evidence="4" id="KW-1185">Reference proteome</keyword>
<keyword evidence="2" id="KW-0732">Signal</keyword>
<evidence type="ECO:0000313" key="4">
    <source>
        <dbReference type="Proteomes" id="UP000006352"/>
    </source>
</evidence>
<accession>J4H456</accession>
<evidence type="ECO:0000256" key="1">
    <source>
        <dbReference type="SAM" id="MobiDB-lite"/>
    </source>
</evidence>
<feature type="region of interest" description="Disordered" evidence="1">
    <location>
        <begin position="63"/>
        <end position="83"/>
    </location>
</feature>
<organism evidence="3 4">
    <name type="scientific">Fibroporia radiculosa</name>
    <dbReference type="NCBI Taxonomy" id="599839"/>
    <lineage>
        <taxon>Eukaryota</taxon>
        <taxon>Fungi</taxon>
        <taxon>Dikarya</taxon>
        <taxon>Basidiomycota</taxon>
        <taxon>Agaricomycotina</taxon>
        <taxon>Agaricomycetes</taxon>
        <taxon>Polyporales</taxon>
        <taxon>Fibroporiaceae</taxon>
        <taxon>Fibroporia</taxon>
    </lineage>
</organism>